<evidence type="ECO:0000256" key="5">
    <source>
        <dbReference type="ARBA" id="ARBA00023274"/>
    </source>
</evidence>
<evidence type="ECO:0000313" key="8">
    <source>
        <dbReference type="EMBL" id="KKB12871.1"/>
    </source>
</evidence>
<evidence type="ECO:0000256" key="1">
    <source>
        <dbReference type="ARBA" id="ARBA00007116"/>
    </source>
</evidence>
<name>A0A0F5FVF8_9HYPH</name>
<reference evidence="8 9" key="1">
    <citation type="submission" date="2015-03" db="EMBL/GenBank/DDBJ databases">
        <authorList>
            <person name="Hassan Y.I."/>
            <person name="Lepp D."/>
            <person name="Li X.-Z."/>
            <person name="Zhou T."/>
        </authorList>
    </citation>
    <scope>NUCLEOTIDE SEQUENCE [LARGE SCALE GENOMIC DNA]</scope>
    <source>
        <strain evidence="8 9">BD-c194</strain>
    </source>
</reference>
<keyword evidence="5 7" id="KW-0687">Ribonucleoprotein</keyword>
<protein>
    <recommendedName>
        <fullName evidence="6 7">Large ribosomal subunit protein uL18</fullName>
    </recommendedName>
</protein>
<dbReference type="SUPFAM" id="SSF53137">
    <property type="entry name" value="Translational machinery components"/>
    <property type="match status" value="1"/>
</dbReference>
<dbReference type="GO" id="GO:0022625">
    <property type="term" value="C:cytosolic large ribosomal subunit"/>
    <property type="evidence" value="ECO:0007669"/>
    <property type="project" value="TreeGrafter"/>
</dbReference>
<dbReference type="RefSeq" id="WP_046107459.1">
    <property type="nucleotide sequence ID" value="NZ_JZEX01000056.1"/>
</dbReference>
<dbReference type="GO" id="GO:0003735">
    <property type="term" value="F:structural constituent of ribosome"/>
    <property type="evidence" value="ECO:0007669"/>
    <property type="project" value="InterPro"/>
</dbReference>
<dbReference type="AlphaFoldDB" id="A0A0F5FVF8"/>
<dbReference type="PANTHER" id="PTHR12899:SF3">
    <property type="entry name" value="LARGE RIBOSOMAL SUBUNIT PROTEIN UL18M"/>
    <property type="match status" value="1"/>
</dbReference>
<dbReference type="EMBL" id="JZEX01000056">
    <property type="protein sequence ID" value="KKB12871.1"/>
    <property type="molecule type" value="Genomic_DNA"/>
</dbReference>
<dbReference type="GO" id="GO:0008097">
    <property type="term" value="F:5S rRNA binding"/>
    <property type="evidence" value="ECO:0007669"/>
    <property type="project" value="TreeGrafter"/>
</dbReference>
<evidence type="ECO:0000256" key="4">
    <source>
        <dbReference type="ARBA" id="ARBA00022980"/>
    </source>
</evidence>
<keyword evidence="3 7" id="KW-0694">RNA-binding</keyword>
<dbReference type="InterPro" id="IPR057268">
    <property type="entry name" value="Ribosomal_L18"/>
</dbReference>
<comment type="subunit">
    <text evidence="7">Part of the 50S ribosomal subunit; part of the 5S rRNA/L5/L18/L25 subcomplex. Contacts the 5S and 23S rRNAs.</text>
</comment>
<gene>
    <name evidence="7" type="primary">rplR</name>
    <name evidence="8" type="ORF">VE25_04775</name>
</gene>
<evidence type="ECO:0000256" key="7">
    <source>
        <dbReference type="HAMAP-Rule" id="MF_01337"/>
    </source>
</evidence>
<dbReference type="OrthoDB" id="9810939at2"/>
<dbReference type="PATRIC" id="fig|443610.3.peg.3443"/>
<dbReference type="Gene3D" id="3.30.420.100">
    <property type="match status" value="1"/>
</dbReference>
<dbReference type="STRING" id="443610.VE25_04775"/>
<dbReference type="NCBIfam" id="TIGR00060">
    <property type="entry name" value="L18_bact"/>
    <property type="match status" value="1"/>
</dbReference>
<dbReference type="GO" id="GO:0006412">
    <property type="term" value="P:translation"/>
    <property type="evidence" value="ECO:0007669"/>
    <property type="project" value="UniProtKB-UniRule"/>
</dbReference>
<comment type="caution">
    <text evidence="8">The sequence shown here is derived from an EMBL/GenBank/DDBJ whole genome shotgun (WGS) entry which is preliminary data.</text>
</comment>
<proteinExistence type="inferred from homology"/>
<comment type="function">
    <text evidence="7">This is one of the proteins that bind and probably mediate the attachment of the 5S RNA into the large ribosomal subunit, where it forms part of the central protuberance.</text>
</comment>
<dbReference type="InterPro" id="IPR004389">
    <property type="entry name" value="Ribosomal_uL18_bac-type"/>
</dbReference>
<dbReference type="FunFam" id="3.30.420.100:FF:000001">
    <property type="entry name" value="50S ribosomal protein L18"/>
    <property type="match status" value="1"/>
</dbReference>
<keyword evidence="4 7" id="KW-0689">Ribosomal protein</keyword>
<dbReference type="HAMAP" id="MF_01337_B">
    <property type="entry name" value="Ribosomal_uL18_B"/>
    <property type="match status" value="1"/>
</dbReference>
<dbReference type="InterPro" id="IPR005484">
    <property type="entry name" value="Ribosomal_uL18_bac/plant/anim"/>
</dbReference>
<accession>A0A0F5FVF8</accession>
<evidence type="ECO:0000256" key="2">
    <source>
        <dbReference type="ARBA" id="ARBA00022730"/>
    </source>
</evidence>
<keyword evidence="9" id="KW-1185">Reference proteome</keyword>
<keyword evidence="2 7" id="KW-0699">rRNA-binding</keyword>
<sequence length="120" mass="12667">MAISAKGAARRKARVRKALKARAYGRPRLSVHRSDKNIYAQIIDDASGRTLAAASTLDKDVRASVKNGGTTEAAAAIGKLIAERGTKAGVGEVVFDRGAYIYHGRVKALADAAREGGLQF</sequence>
<dbReference type="PANTHER" id="PTHR12899">
    <property type="entry name" value="39S RIBOSOMAL PROTEIN L18, MITOCHONDRIAL"/>
    <property type="match status" value="1"/>
</dbReference>
<comment type="similarity">
    <text evidence="1 7">Belongs to the universal ribosomal protein uL18 family.</text>
</comment>
<dbReference type="Pfam" id="PF00861">
    <property type="entry name" value="Ribosomal_L18p"/>
    <property type="match status" value="1"/>
</dbReference>
<evidence type="ECO:0000256" key="6">
    <source>
        <dbReference type="ARBA" id="ARBA00035197"/>
    </source>
</evidence>
<dbReference type="CDD" id="cd00432">
    <property type="entry name" value="Ribosomal_L18_L5e"/>
    <property type="match status" value="1"/>
</dbReference>
<evidence type="ECO:0000256" key="3">
    <source>
        <dbReference type="ARBA" id="ARBA00022884"/>
    </source>
</evidence>
<organism evidence="8 9">
    <name type="scientific">Devosia geojensis</name>
    <dbReference type="NCBI Taxonomy" id="443610"/>
    <lineage>
        <taxon>Bacteria</taxon>
        <taxon>Pseudomonadati</taxon>
        <taxon>Pseudomonadota</taxon>
        <taxon>Alphaproteobacteria</taxon>
        <taxon>Hyphomicrobiales</taxon>
        <taxon>Devosiaceae</taxon>
        <taxon>Devosia</taxon>
    </lineage>
</organism>
<evidence type="ECO:0000313" key="9">
    <source>
        <dbReference type="Proteomes" id="UP000033632"/>
    </source>
</evidence>
<dbReference type="Proteomes" id="UP000033632">
    <property type="component" value="Unassembled WGS sequence"/>
</dbReference>